<dbReference type="Proteomes" id="UP001431429">
    <property type="component" value="Unassembled WGS sequence"/>
</dbReference>
<accession>A0ABT0V0L2</accession>
<protein>
    <submittedName>
        <fullName evidence="2">AMP-binding protein</fullName>
    </submittedName>
</protein>
<dbReference type="InterPro" id="IPR020845">
    <property type="entry name" value="AMP-binding_CS"/>
</dbReference>
<dbReference type="SUPFAM" id="SSF56801">
    <property type="entry name" value="Acetyl-CoA synthetase-like"/>
    <property type="match status" value="1"/>
</dbReference>
<dbReference type="RefSeq" id="WP_250924655.1">
    <property type="nucleotide sequence ID" value="NZ_JAMQAW010000120.1"/>
</dbReference>
<dbReference type="Gene3D" id="3.40.50.980">
    <property type="match status" value="2"/>
</dbReference>
<organism evidence="2 3">
    <name type="scientific">Streptomyces albipurpureus</name>
    <dbReference type="NCBI Taxonomy" id="2897419"/>
    <lineage>
        <taxon>Bacteria</taxon>
        <taxon>Bacillati</taxon>
        <taxon>Actinomycetota</taxon>
        <taxon>Actinomycetes</taxon>
        <taxon>Kitasatosporales</taxon>
        <taxon>Streptomycetaceae</taxon>
        <taxon>Streptomyces</taxon>
    </lineage>
</organism>
<dbReference type="PANTHER" id="PTHR45527">
    <property type="entry name" value="NONRIBOSOMAL PEPTIDE SYNTHETASE"/>
    <property type="match status" value="1"/>
</dbReference>
<reference evidence="2" key="1">
    <citation type="submission" date="2022-06" db="EMBL/GenBank/DDBJ databases">
        <title>Genome public.</title>
        <authorList>
            <person name="Sun Q."/>
        </authorList>
    </citation>
    <scope>NUCLEOTIDE SEQUENCE</scope>
    <source>
        <strain evidence="2">CWNU-1</strain>
    </source>
</reference>
<feature type="non-terminal residue" evidence="2">
    <location>
        <position position="258"/>
    </location>
</feature>
<keyword evidence="3" id="KW-1185">Reference proteome</keyword>
<proteinExistence type="predicted"/>
<evidence type="ECO:0000259" key="1">
    <source>
        <dbReference type="Pfam" id="PF00501"/>
    </source>
</evidence>
<sequence length="258" mass="26982">MNARANRLARYLVGRGVGRERGVAVWMERSVDLIVALLAVVKAGGFYVPVHEGYPAERRRFVLDDSAAVVLLTDRPEQARVFCGGLPVVALGVDAVGWAGLDATDLDATDVGLPVGGDQLVYVMYTSGSSGVPKGVGATHRGVVGLARDGCWLGGVHERVLMHAPHAFDVSGYEVWVPLLSGGRVVLAPNEQIDGAAIRRLTGGGQVGAVHVTAGLFRVIAEGDPSCFEGVHQVLTGGDVVSATAVRRVLEACPEVTV</sequence>
<comment type="caution">
    <text evidence="2">The sequence shown here is derived from an EMBL/GenBank/DDBJ whole genome shotgun (WGS) entry which is preliminary data.</text>
</comment>
<evidence type="ECO:0000313" key="3">
    <source>
        <dbReference type="Proteomes" id="UP001431429"/>
    </source>
</evidence>
<feature type="domain" description="AMP-dependent synthetase/ligase" evidence="1">
    <location>
        <begin position="2"/>
        <end position="255"/>
    </location>
</feature>
<dbReference type="PANTHER" id="PTHR45527:SF1">
    <property type="entry name" value="FATTY ACID SYNTHASE"/>
    <property type="match status" value="1"/>
</dbReference>
<dbReference type="InterPro" id="IPR000873">
    <property type="entry name" value="AMP-dep_synth/lig_dom"/>
</dbReference>
<dbReference type="Pfam" id="PF00501">
    <property type="entry name" value="AMP-binding"/>
    <property type="match status" value="1"/>
</dbReference>
<gene>
    <name evidence="2" type="ORF">NBG84_39965</name>
</gene>
<name>A0ABT0V0L2_9ACTN</name>
<dbReference type="PROSITE" id="PS00455">
    <property type="entry name" value="AMP_BINDING"/>
    <property type="match status" value="1"/>
</dbReference>
<evidence type="ECO:0000313" key="2">
    <source>
        <dbReference type="EMBL" id="MCM2394378.1"/>
    </source>
</evidence>
<dbReference type="EMBL" id="JAMQAW010000120">
    <property type="protein sequence ID" value="MCM2394378.1"/>
    <property type="molecule type" value="Genomic_DNA"/>
</dbReference>